<dbReference type="EMBL" id="WUQX01000001">
    <property type="protein sequence ID" value="MXP74277.1"/>
    <property type="molecule type" value="Genomic_DNA"/>
</dbReference>
<dbReference type="CDD" id="cd06171">
    <property type="entry name" value="Sigma70_r4"/>
    <property type="match status" value="1"/>
</dbReference>
<feature type="domain" description="HTH luxR-type" evidence="6">
    <location>
        <begin position="126"/>
        <end position="153"/>
    </location>
</feature>
<dbReference type="NCBIfam" id="TIGR02937">
    <property type="entry name" value="sigma70-ECF"/>
    <property type="match status" value="1"/>
</dbReference>
<reference evidence="7 8" key="1">
    <citation type="submission" date="2019-12" db="EMBL/GenBank/DDBJ databases">
        <title>Sporaefaciens musculi gen. nov., sp. nov., a novel bacterium isolated from the caecum of an obese mouse.</title>
        <authorList>
            <person name="Rasmussen T.S."/>
            <person name="Streidl T."/>
            <person name="Hitch T.C.A."/>
            <person name="Wortmann E."/>
            <person name="Deptula P."/>
            <person name="Hansen M."/>
            <person name="Nielsen D.S."/>
            <person name="Clavel T."/>
            <person name="Vogensen F.K."/>
        </authorList>
    </citation>
    <scope>NUCLEOTIDE SEQUENCE [LARGE SCALE GENOMIC DNA]</scope>
    <source>
        <strain evidence="7 8">WCA-9-b2</strain>
    </source>
</reference>
<organism evidence="7 8">
    <name type="scientific">Sporofaciens musculi</name>
    <dbReference type="NCBI Taxonomy" id="2681861"/>
    <lineage>
        <taxon>Bacteria</taxon>
        <taxon>Bacillati</taxon>
        <taxon>Bacillota</taxon>
        <taxon>Clostridia</taxon>
        <taxon>Lachnospirales</taxon>
        <taxon>Lachnospiraceae</taxon>
        <taxon>Sporofaciens</taxon>
    </lineage>
</organism>
<dbReference type="SUPFAM" id="SSF88946">
    <property type="entry name" value="Sigma2 domain of RNA polymerase sigma factors"/>
    <property type="match status" value="1"/>
</dbReference>
<dbReference type="SUPFAM" id="SSF88659">
    <property type="entry name" value="Sigma3 and sigma4 domains of RNA polymerase sigma factors"/>
    <property type="match status" value="1"/>
</dbReference>
<dbReference type="AlphaFoldDB" id="A0A7X3SHF1"/>
<evidence type="ECO:0000313" key="8">
    <source>
        <dbReference type="Proteomes" id="UP000460412"/>
    </source>
</evidence>
<sequence length="159" mass="18065">MRCDTKTFAQMYETVYKDLYRFALCMMRNPQDAEDAVSEAVVAAYENIGKLKKEDAFRSWIFTILSNICKKKWRNASKESSHAAEGVLDEASGEETDIGLALDVRKAFFLLEEEEQTIVGMSVFGGYNSQEIGEALKLNPNTVRSKRSRALQKMECVLR</sequence>
<dbReference type="RefSeq" id="WP_159749441.1">
    <property type="nucleotide sequence ID" value="NZ_WUQX01000001.1"/>
</dbReference>
<dbReference type="InterPro" id="IPR013325">
    <property type="entry name" value="RNA_pol_sigma_r2"/>
</dbReference>
<evidence type="ECO:0000256" key="2">
    <source>
        <dbReference type="ARBA" id="ARBA00023015"/>
    </source>
</evidence>
<dbReference type="InterPro" id="IPR036388">
    <property type="entry name" value="WH-like_DNA-bd_sf"/>
</dbReference>
<dbReference type="GO" id="GO:0006352">
    <property type="term" value="P:DNA-templated transcription initiation"/>
    <property type="evidence" value="ECO:0007669"/>
    <property type="project" value="InterPro"/>
</dbReference>
<dbReference type="InterPro" id="IPR014284">
    <property type="entry name" value="RNA_pol_sigma-70_dom"/>
</dbReference>
<keyword evidence="2" id="KW-0805">Transcription regulation</keyword>
<accession>A0A7X3SHF1</accession>
<dbReference type="InterPro" id="IPR007627">
    <property type="entry name" value="RNA_pol_sigma70_r2"/>
</dbReference>
<comment type="similarity">
    <text evidence="1">Belongs to the sigma-70 factor family. ECF subfamily.</text>
</comment>
<name>A0A7X3SHF1_9FIRM</name>
<dbReference type="InterPro" id="IPR013324">
    <property type="entry name" value="RNA_pol_sigma_r3/r4-like"/>
</dbReference>
<dbReference type="Gene3D" id="1.10.1740.10">
    <property type="match status" value="1"/>
</dbReference>
<dbReference type="PANTHER" id="PTHR43133:SF8">
    <property type="entry name" value="RNA POLYMERASE SIGMA FACTOR HI_1459-RELATED"/>
    <property type="match status" value="1"/>
</dbReference>
<dbReference type="Pfam" id="PF04542">
    <property type="entry name" value="Sigma70_r2"/>
    <property type="match status" value="1"/>
</dbReference>
<dbReference type="Pfam" id="PF08281">
    <property type="entry name" value="Sigma70_r4_2"/>
    <property type="match status" value="1"/>
</dbReference>
<dbReference type="GO" id="GO:0016987">
    <property type="term" value="F:sigma factor activity"/>
    <property type="evidence" value="ECO:0007669"/>
    <property type="project" value="UniProtKB-KW"/>
</dbReference>
<evidence type="ECO:0000259" key="6">
    <source>
        <dbReference type="PROSITE" id="PS00622"/>
    </source>
</evidence>
<dbReference type="GO" id="GO:0003677">
    <property type="term" value="F:DNA binding"/>
    <property type="evidence" value="ECO:0007669"/>
    <property type="project" value="UniProtKB-KW"/>
</dbReference>
<keyword evidence="5" id="KW-0804">Transcription</keyword>
<comment type="caution">
    <text evidence="7">The sequence shown here is derived from an EMBL/GenBank/DDBJ whole genome shotgun (WGS) entry which is preliminary data.</text>
</comment>
<dbReference type="Proteomes" id="UP000460412">
    <property type="component" value="Unassembled WGS sequence"/>
</dbReference>
<evidence type="ECO:0000256" key="1">
    <source>
        <dbReference type="ARBA" id="ARBA00010641"/>
    </source>
</evidence>
<evidence type="ECO:0000256" key="5">
    <source>
        <dbReference type="ARBA" id="ARBA00023163"/>
    </source>
</evidence>
<gene>
    <name evidence="7" type="ORF">GN277_02210</name>
</gene>
<dbReference type="InterPro" id="IPR000792">
    <property type="entry name" value="Tscrpt_reg_LuxR_C"/>
</dbReference>
<dbReference type="InterPro" id="IPR013249">
    <property type="entry name" value="RNA_pol_sigma70_r4_t2"/>
</dbReference>
<dbReference type="InterPro" id="IPR039425">
    <property type="entry name" value="RNA_pol_sigma-70-like"/>
</dbReference>
<keyword evidence="8" id="KW-1185">Reference proteome</keyword>
<keyword evidence="3" id="KW-0731">Sigma factor</keyword>
<dbReference type="Gene3D" id="1.10.10.10">
    <property type="entry name" value="Winged helix-like DNA-binding domain superfamily/Winged helix DNA-binding domain"/>
    <property type="match status" value="1"/>
</dbReference>
<evidence type="ECO:0000256" key="4">
    <source>
        <dbReference type="ARBA" id="ARBA00023125"/>
    </source>
</evidence>
<keyword evidence="4" id="KW-0238">DNA-binding</keyword>
<dbReference type="PANTHER" id="PTHR43133">
    <property type="entry name" value="RNA POLYMERASE ECF-TYPE SIGMA FACTO"/>
    <property type="match status" value="1"/>
</dbReference>
<protein>
    <submittedName>
        <fullName evidence="7">Sigma-70 family RNA polymerase sigma factor</fullName>
    </submittedName>
</protein>
<proteinExistence type="inferred from homology"/>
<dbReference type="PROSITE" id="PS00622">
    <property type="entry name" value="HTH_LUXR_1"/>
    <property type="match status" value="1"/>
</dbReference>
<evidence type="ECO:0000313" key="7">
    <source>
        <dbReference type="EMBL" id="MXP74277.1"/>
    </source>
</evidence>
<evidence type="ECO:0000256" key="3">
    <source>
        <dbReference type="ARBA" id="ARBA00023082"/>
    </source>
</evidence>